<evidence type="ECO:0000313" key="1">
    <source>
        <dbReference type="EMBL" id="GFY35708.1"/>
    </source>
</evidence>
<dbReference type="PANTHER" id="PTHR45913">
    <property type="entry name" value="EPM2A-INTERACTING PROTEIN 1"/>
    <property type="match status" value="1"/>
</dbReference>
<keyword evidence="2" id="KW-1185">Reference proteome</keyword>
<dbReference type="PANTHER" id="PTHR45913:SF19">
    <property type="entry name" value="LOW QUALITY PROTEIN: ZINC FINGER BED DOMAIN-CONTAINING PROTEIN 5-LIKE"/>
    <property type="match status" value="1"/>
</dbReference>
<dbReference type="Proteomes" id="UP000887159">
    <property type="component" value="Unassembled WGS sequence"/>
</dbReference>
<comment type="caution">
    <text evidence="1">The sequence shown here is derived from an EMBL/GenBank/DDBJ whole genome shotgun (WGS) entry which is preliminary data.</text>
</comment>
<evidence type="ECO:0000313" key="2">
    <source>
        <dbReference type="Proteomes" id="UP000887159"/>
    </source>
</evidence>
<accession>A0A8X6WIJ9</accession>
<sequence>MKNKKHFLKKTLSVNEKALILSYKVSYKIARCKKPHTIAEELILPAAIEIVETMFGDNFAKELQSIPLSNDTVSRRIDDIAEDVEQQLFGKMRDKLFSIQLDEATDSNKDDYFIAYVRFWDGMSAVEELLFCKPIKLKATAIALFDILRGHSGVKNVSRAQNTNNFRLEIIL</sequence>
<reference evidence="1" key="1">
    <citation type="submission" date="2020-08" db="EMBL/GenBank/DDBJ databases">
        <title>Multicomponent nature underlies the extraordinary mechanical properties of spider dragline silk.</title>
        <authorList>
            <person name="Kono N."/>
            <person name="Nakamura H."/>
            <person name="Mori M."/>
            <person name="Yoshida Y."/>
            <person name="Ohtoshi R."/>
            <person name="Malay A.D."/>
            <person name="Moran D.A.P."/>
            <person name="Tomita M."/>
            <person name="Numata K."/>
            <person name="Arakawa K."/>
        </authorList>
    </citation>
    <scope>NUCLEOTIDE SEQUENCE</scope>
</reference>
<dbReference type="EMBL" id="BMAU01021433">
    <property type="protein sequence ID" value="GFY35708.1"/>
    <property type="molecule type" value="Genomic_DNA"/>
</dbReference>
<dbReference type="AlphaFoldDB" id="A0A8X6WIJ9"/>
<name>A0A8X6WIJ9_TRICX</name>
<gene>
    <name evidence="1" type="primary">FAM200A</name>
    <name evidence="1" type="ORF">TNCV_2620001</name>
</gene>
<proteinExistence type="predicted"/>
<organism evidence="1 2">
    <name type="scientific">Trichonephila clavipes</name>
    <name type="common">Golden silk orbweaver</name>
    <name type="synonym">Nephila clavipes</name>
    <dbReference type="NCBI Taxonomy" id="2585209"/>
    <lineage>
        <taxon>Eukaryota</taxon>
        <taxon>Metazoa</taxon>
        <taxon>Ecdysozoa</taxon>
        <taxon>Arthropoda</taxon>
        <taxon>Chelicerata</taxon>
        <taxon>Arachnida</taxon>
        <taxon>Araneae</taxon>
        <taxon>Araneomorphae</taxon>
        <taxon>Entelegynae</taxon>
        <taxon>Araneoidea</taxon>
        <taxon>Nephilidae</taxon>
        <taxon>Trichonephila</taxon>
    </lineage>
</organism>
<protein>
    <submittedName>
        <fullName evidence="1">Protein FAM200A</fullName>
    </submittedName>
</protein>